<evidence type="ECO:0000256" key="2">
    <source>
        <dbReference type="ARBA" id="ARBA00013064"/>
    </source>
</evidence>
<name>A0ABT8GA98_9MICO</name>
<evidence type="ECO:0000256" key="4">
    <source>
        <dbReference type="ARBA" id="ARBA00022912"/>
    </source>
</evidence>
<dbReference type="InterPro" id="IPR023485">
    <property type="entry name" value="Ptyr_pPase"/>
</dbReference>
<organism evidence="6 7">
    <name type="scientific">Demequina litoralis</name>
    <dbReference type="NCBI Taxonomy" id="3051660"/>
    <lineage>
        <taxon>Bacteria</taxon>
        <taxon>Bacillati</taxon>
        <taxon>Actinomycetota</taxon>
        <taxon>Actinomycetes</taxon>
        <taxon>Micrococcales</taxon>
        <taxon>Demequinaceae</taxon>
        <taxon>Demequina</taxon>
    </lineage>
</organism>
<dbReference type="RefSeq" id="WP_301133838.1">
    <property type="nucleotide sequence ID" value="NZ_JAUHPW010000006.1"/>
</dbReference>
<accession>A0ABT8GA98</accession>
<evidence type="ECO:0000256" key="1">
    <source>
        <dbReference type="ARBA" id="ARBA00011063"/>
    </source>
</evidence>
<dbReference type="PANTHER" id="PTHR11717">
    <property type="entry name" value="LOW MOLECULAR WEIGHT PROTEIN TYROSINE PHOSPHATASE"/>
    <property type="match status" value="1"/>
</dbReference>
<dbReference type="SUPFAM" id="SSF52788">
    <property type="entry name" value="Phosphotyrosine protein phosphatases I"/>
    <property type="match status" value="1"/>
</dbReference>
<dbReference type="EC" id="3.1.3.48" evidence="2"/>
<dbReference type="InterPro" id="IPR050438">
    <property type="entry name" value="LMW_PTPase"/>
</dbReference>
<evidence type="ECO:0000313" key="7">
    <source>
        <dbReference type="Proteomes" id="UP001172728"/>
    </source>
</evidence>
<keyword evidence="7" id="KW-1185">Reference proteome</keyword>
<dbReference type="Proteomes" id="UP001172728">
    <property type="component" value="Unassembled WGS sequence"/>
</dbReference>
<evidence type="ECO:0000259" key="5">
    <source>
        <dbReference type="SMART" id="SM00226"/>
    </source>
</evidence>
<keyword evidence="4" id="KW-0904">Protein phosphatase</keyword>
<dbReference type="Gene3D" id="3.40.50.2300">
    <property type="match status" value="1"/>
</dbReference>
<dbReference type="PRINTS" id="PR00719">
    <property type="entry name" value="LMWPTPASE"/>
</dbReference>
<keyword evidence="3 6" id="KW-0378">Hydrolase</keyword>
<dbReference type="EMBL" id="JAUHPW010000006">
    <property type="protein sequence ID" value="MDN4476070.1"/>
    <property type="molecule type" value="Genomic_DNA"/>
</dbReference>
<comment type="caution">
    <text evidence="6">The sequence shown here is derived from an EMBL/GenBank/DDBJ whole genome shotgun (WGS) entry which is preliminary data.</text>
</comment>
<proteinExistence type="inferred from homology"/>
<dbReference type="PANTHER" id="PTHR11717:SF7">
    <property type="entry name" value="LOW MOLECULAR WEIGHT PHOSPHOTYROSINE PROTEIN PHOSPHATASE"/>
    <property type="match status" value="1"/>
</dbReference>
<sequence>MASPFRIMTVCTGNICRSPMAEVVLKARLADAGLGDAVEVWSTGVSSEEHGNPIDRRAASVLRDAGYTVPRRSARRVSAADLGSADLVLAMTAGHARRLRDLTDRPVVRMYREFDPEAPAVDRLDEHLLDIDDPWYGGLEDFRATLAQVEAGVVGVIEEVRRALSDSP</sequence>
<dbReference type="GO" id="GO:0004725">
    <property type="term" value="F:protein tyrosine phosphatase activity"/>
    <property type="evidence" value="ECO:0007669"/>
    <property type="project" value="UniProtKB-EC"/>
</dbReference>
<evidence type="ECO:0000313" key="6">
    <source>
        <dbReference type="EMBL" id="MDN4476070.1"/>
    </source>
</evidence>
<dbReference type="CDD" id="cd16343">
    <property type="entry name" value="LMWPTP"/>
    <property type="match status" value="1"/>
</dbReference>
<dbReference type="SMART" id="SM00226">
    <property type="entry name" value="LMWPc"/>
    <property type="match status" value="1"/>
</dbReference>
<protein>
    <recommendedName>
        <fullName evidence="2">protein-tyrosine-phosphatase</fullName>
        <ecNumber evidence="2">3.1.3.48</ecNumber>
    </recommendedName>
</protein>
<comment type="similarity">
    <text evidence="1">Belongs to the low molecular weight phosphotyrosine protein phosphatase family.</text>
</comment>
<reference evidence="6" key="1">
    <citation type="submission" date="2023-06" db="EMBL/GenBank/DDBJ databases">
        <title>Sysu t00192.</title>
        <authorList>
            <person name="Gao L."/>
            <person name="Fang B.-Z."/>
            <person name="Li W.-J."/>
        </authorList>
    </citation>
    <scope>NUCLEOTIDE SEQUENCE</scope>
    <source>
        <strain evidence="6">SYSU T00192</strain>
    </source>
</reference>
<gene>
    <name evidence="6" type="ORF">QQX09_09410</name>
</gene>
<dbReference type="Pfam" id="PF01451">
    <property type="entry name" value="LMWPc"/>
    <property type="match status" value="1"/>
</dbReference>
<evidence type="ECO:0000256" key="3">
    <source>
        <dbReference type="ARBA" id="ARBA00022801"/>
    </source>
</evidence>
<feature type="domain" description="Phosphotyrosine protein phosphatase I" evidence="5">
    <location>
        <begin position="5"/>
        <end position="159"/>
    </location>
</feature>
<dbReference type="InterPro" id="IPR036196">
    <property type="entry name" value="Ptyr_pPase_sf"/>
</dbReference>
<dbReference type="InterPro" id="IPR017867">
    <property type="entry name" value="Tyr_phospatase_low_mol_wt"/>
</dbReference>